<reference evidence="1" key="1">
    <citation type="submission" date="2019-06" db="EMBL/GenBank/DDBJ databases">
        <authorList>
            <person name="Zheng W."/>
        </authorList>
    </citation>
    <scope>NUCLEOTIDE SEQUENCE</scope>
    <source>
        <strain evidence="1">QDHG01</strain>
    </source>
</reference>
<accession>A0A8J8NAE8</accession>
<protein>
    <submittedName>
        <fullName evidence="1">Uncharacterized protein</fullName>
    </submittedName>
</protein>
<keyword evidence="2" id="KW-1185">Reference proteome</keyword>
<name>A0A8J8NAE8_HALGN</name>
<dbReference type="AlphaFoldDB" id="A0A8J8NAE8"/>
<organism evidence="1 2">
    <name type="scientific">Halteria grandinella</name>
    <dbReference type="NCBI Taxonomy" id="5974"/>
    <lineage>
        <taxon>Eukaryota</taxon>
        <taxon>Sar</taxon>
        <taxon>Alveolata</taxon>
        <taxon>Ciliophora</taxon>
        <taxon>Intramacronucleata</taxon>
        <taxon>Spirotrichea</taxon>
        <taxon>Stichotrichia</taxon>
        <taxon>Sporadotrichida</taxon>
        <taxon>Halteriidae</taxon>
        <taxon>Halteria</taxon>
    </lineage>
</organism>
<sequence>MSRLLHSSTKASSSCSSIRSFGVSKVVRRTSRDNMILGPISHSAMAIVEDVPSVTLEQVTGWDLIDEVKIPLSLLPVLVYPTPRFPAQLVMPVMLEATPSDGQTQVDSTIFLIVTFNSCSLVIETEPLME</sequence>
<dbReference type="Proteomes" id="UP000785679">
    <property type="component" value="Unassembled WGS sequence"/>
</dbReference>
<evidence type="ECO:0000313" key="2">
    <source>
        <dbReference type="Proteomes" id="UP000785679"/>
    </source>
</evidence>
<comment type="caution">
    <text evidence="1">The sequence shown here is derived from an EMBL/GenBank/DDBJ whole genome shotgun (WGS) entry which is preliminary data.</text>
</comment>
<gene>
    <name evidence="1" type="ORF">FGO68_gene16073</name>
</gene>
<evidence type="ECO:0000313" key="1">
    <source>
        <dbReference type="EMBL" id="TNV71333.1"/>
    </source>
</evidence>
<dbReference type="EMBL" id="RRYP01029961">
    <property type="protein sequence ID" value="TNV71333.1"/>
    <property type="molecule type" value="Genomic_DNA"/>
</dbReference>
<proteinExistence type="predicted"/>